<dbReference type="GO" id="GO:0016616">
    <property type="term" value="F:oxidoreductase activity, acting on the CH-OH group of donors, NAD or NADP as acceptor"/>
    <property type="evidence" value="ECO:0007669"/>
    <property type="project" value="InterPro"/>
</dbReference>
<evidence type="ECO:0000313" key="2">
    <source>
        <dbReference type="EMBL" id="OGZ72564.1"/>
    </source>
</evidence>
<dbReference type="PANTHER" id="PTHR43750">
    <property type="entry name" value="UDP-GLUCOSE 6-DEHYDROGENASE TUAD"/>
    <property type="match status" value="1"/>
</dbReference>
<reference evidence="2 3" key="1">
    <citation type="journal article" date="2016" name="Nat. Commun.">
        <title>Thousands of microbial genomes shed light on interconnected biogeochemical processes in an aquifer system.</title>
        <authorList>
            <person name="Anantharaman K."/>
            <person name="Brown C.T."/>
            <person name="Hug L.A."/>
            <person name="Sharon I."/>
            <person name="Castelle C.J."/>
            <person name="Probst A.J."/>
            <person name="Thomas B.C."/>
            <person name="Singh A."/>
            <person name="Wilkins M.J."/>
            <person name="Karaoz U."/>
            <person name="Brodie E.L."/>
            <person name="Williams K.H."/>
            <person name="Hubbard S.S."/>
            <person name="Banfield J.F."/>
        </authorList>
    </citation>
    <scope>NUCLEOTIDE SEQUENCE [LARGE SCALE GENOMIC DNA]</scope>
</reference>
<dbReference type="InterPro" id="IPR014026">
    <property type="entry name" value="UDP-Glc/GDP-Man_DH_dimer"/>
</dbReference>
<sequence>MEQKINIIGYGFVGQATAIGLTKLGYQVTAYDISQKENIYNAQEFKKIDLKIGNILPGEGINIICIADKTLDDGKQEISHVIEVINSLHGKGVTILRTTVLPGFFSNNNVDFYWPEFLLERNAIDDFMNPGIIVVGRKDGKKFPFEDHFSVYYCTPKEASHIKYLHNIWNALRIAFVNEFGDNLIKEDINKQKVIDFFFRKEKYLRWGNAFGGHCLPKDIKAYSFEYPEILSLPAVMKSNKIHKDTYPELDKNPIF</sequence>
<dbReference type="SUPFAM" id="SSF51735">
    <property type="entry name" value="NAD(P)-binding Rossmann-fold domains"/>
    <property type="match status" value="1"/>
</dbReference>
<organism evidence="2 3">
    <name type="scientific">Candidatus Staskawiczbacteria bacterium RIFCSPLOWO2_01_FULL_38_12b</name>
    <dbReference type="NCBI Taxonomy" id="1802214"/>
    <lineage>
        <taxon>Bacteria</taxon>
        <taxon>Candidatus Staskawicziibacteriota</taxon>
    </lineage>
</organism>
<dbReference type="SUPFAM" id="SSF48179">
    <property type="entry name" value="6-phosphogluconate dehydrogenase C-terminal domain-like"/>
    <property type="match status" value="1"/>
</dbReference>
<evidence type="ECO:0000259" key="1">
    <source>
        <dbReference type="Pfam" id="PF00984"/>
    </source>
</evidence>
<comment type="caution">
    <text evidence="2">The sequence shown here is derived from an EMBL/GenBank/DDBJ whole genome shotgun (WGS) entry which is preliminary data.</text>
</comment>
<dbReference type="Gene3D" id="1.10.1040.10">
    <property type="entry name" value="N-(1-d-carboxylethyl)-l-norvaline Dehydrogenase, domain 2"/>
    <property type="match status" value="1"/>
</dbReference>
<dbReference type="AlphaFoldDB" id="A0A1G2ICW0"/>
<dbReference type="InterPro" id="IPR013328">
    <property type="entry name" value="6PGD_dom2"/>
</dbReference>
<evidence type="ECO:0000313" key="3">
    <source>
        <dbReference type="Proteomes" id="UP000176774"/>
    </source>
</evidence>
<dbReference type="EMBL" id="MHPA01000025">
    <property type="protein sequence ID" value="OGZ72564.1"/>
    <property type="molecule type" value="Genomic_DNA"/>
</dbReference>
<dbReference type="InterPro" id="IPR008927">
    <property type="entry name" value="6-PGluconate_DH-like_C_sf"/>
</dbReference>
<dbReference type="GO" id="GO:0051287">
    <property type="term" value="F:NAD binding"/>
    <property type="evidence" value="ECO:0007669"/>
    <property type="project" value="InterPro"/>
</dbReference>
<dbReference type="PANTHER" id="PTHR43750:SF1">
    <property type="entry name" value="GDP-MANNOSE 6-DEHYDROGENASE"/>
    <property type="match status" value="1"/>
</dbReference>
<proteinExistence type="predicted"/>
<name>A0A1G2ICW0_9BACT</name>
<dbReference type="Proteomes" id="UP000176774">
    <property type="component" value="Unassembled WGS sequence"/>
</dbReference>
<gene>
    <name evidence="2" type="ORF">A2908_01685</name>
</gene>
<dbReference type="STRING" id="1802214.A2908_01685"/>
<dbReference type="Gene3D" id="3.40.50.720">
    <property type="entry name" value="NAD(P)-binding Rossmann-like Domain"/>
    <property type="match status" value="1"/>
</dbReference>
<feature type="domain" description="UDP-glucose/GDP-mannose dehydrogenase dimerisation" evidence="1">
    <location>
        <begin position="158"/>
        <end position="225"/>
    </location>
</feature>
<protein>
    <recommendedName>
        <fullName evidence="1">UDP-glucose/GDP-mannose dehydrogenase dimerisation domain-containing protein</fullName>
    </recommendedName>
</protein>
<accession>A0A1G2ICW0</accession>
<dbReference type="InterPro" id="IPR036291">
    <property type="entry name" value="NAD(P)-bd_dom_sf"/>
</dbReference>
<dbReference type="Pfam" id="PF00984">
    <property type="entry name" value="UDPG_MGDP_dh"/>
    <property type="match status" value="1"/>
</dbReference>